<reference evidence="2 3" key="1">
    <citation type="submission" date="2019-03" db="EMBL/GenBank/DDBJ databases">
        <title>Subsurface microbial communities from deep shales in Ohio and West Virginia, USA.</title>
        <authorList>
            <person name="Wrighton K."/>
        </authorList>
    </citation>
    <scope>NUCLEOTIDE SEQUENCE [LARGE SCALE GENOMIC DNA]</scope>
    <source>
        <strain evidence="2 3">MSL 6dP</strain>
    </source>
</reference>
<sequence>MADEEYGVVQEGFKRKSREDIEKDMKDTAKNLFGDDINLKENSPLGLLITLISYALALVWKALAGVYNSAFLDTAVGKSLDYVGQYIGIKRKPAAKAVGEALFTGQADEVIPNGFRISTDTDPKIIYETTRSGIIEQDGTITLPIKAVEAGEDYEVAQNQLTEFINPSPFVYEVTNNEPTYGGQDRESDYEFRQRYKESITLSGASTIDAIRSAIYEVAGVRSVYIRENHTMDIMDGLPPKSIEAVVLGGAEASIGQAILESKAAGIETAGAYTVDVQDNAGNSRSISFSRPTSVPIYVDVSLDISPVYPVDGDIQVERAIIKYIGGTDRDGNTHPGTNVGEKVIHSRIIGEIYKIAGIDDATVTIGTSDNPAGIANIDIAGNSVAETDTAKVDVIHQ</sequence>
<dbReference type="STRING" id="926561.GCA_000379025_03181"/>
<keyword evidence="3" id="KW-1185">Reference proteome</keyword>
<dbReference type="PANTHER" id="PTHR37829">
    <property type="entry name" value="PHAGE-LIKE ELEMENT PBSX PROTEIN XKDT"/>
    <property type="match status" value="1"/>
</dbReference>
<dbReference type="PANTHER" id="PTHR37829:SF3">
    <property type="entry name" value="PROTEIN JAYE-RELATED"/>
    <property type="match status" value="1"/>
</dbReference>
<dbReference type="AlphaFoldDB" id="A0A4R8GX56"/>
<accession>A0A4R8GX56</accession>
<proteinExistence type="predicted"/>
<dbReference type="RefSeq" id="WP_134118262.1">
    <property type="nucleotide sequence ID" value="NZ_SOEG01000030.1"/>
</dbReference>
<feature type="domain" description="Baseplate protein J-like barrel" evidence="1">
    <location>
        <begin position="102"/>
        <end position="183"/>
    </location>
</feature>
<dbReference type="Pfam" id="PF04865">
    <property type="entry name" value="Baseplate_J"/>
    <property type="match status" value="1"/>
</dbReference>
<name>A0A4R8GX56_9FIRM</name>
<gene>
    <name evidence="2" type="ORF">C7959_13057</name>
</gene>
<organism evidence="2 3">
    <name type="scientific">Orenia marismortui</name>
    <dbReference type="NCBI Taxonomy" id="46469"/>
    <lineage>
        <taxon>Bacteria</taxon>
        <taxon>Bacillati</taxon>
        <taxon>Bacillota</taxon>
        <taxon>Clostridia</taxon>
        <taxon>Halanaerobiales</taxon>
        <taxon>Halobacteroidaceae</taxon>
        <taxon>Orenia</taxon>
    </lineage>
</organism>
<dbReference type="Proteomes" id="UP000295832">
    <property type="component" value="Unassembled WGS sequence"/>
</dbReference>
<protein>
    <submittedName>
        <fullName evidence="2">Putative phage protein gp47/JayE</fullName>
    </submittedName>
</protein>
<dbReference type="EMBL" id="SOEG01000030">
    <property type="protein sequence ID" value="TDX48330.1"/>
    <property type="molecule type" value="Genomic_DNA"/>
</dbReference>
<evidence type="ECO:0000313" key="2">
    <source>
        <dbReference type="EMBL" id="TDX48330.1"/>
    </source>
</evidence>
<evidence type="ECO:0000313" key="3">
    <source>
        <dbReference type="Proteomes" id="UP000295832"/>
    </source>
</evidence>
<dbReference type="InterPro" id="IPR052399">
    <property type="entry name" value="Phage_Baseplate_Assmbl_Protein"/>
</dbReference>
<evidence type="ECO:0000259" key="1">
    <source>
        <dbReference type="Pfam" id="PF04865"/>
    </source>
</evidence>
<comment type="caution">
    <text evidence="2">The sequence shown here is derived from an EMBL/GenBank/DDBJ whole genome shotgun (WGS) entry which is preliminary data.</text>
</comment>
<dbReference type="InterPro" id="IPR006949">
    <property type="entry name" value="Barrel_Baseplate_J-like"/>
</dbReference>